<evidence type="ECO:0000259" key="2">
    <source>
        <dbReference type="PROSITE" id="PS50112"/>
    </source>
</evidence>
<dbReference type="SUPFAM" id="SSF55781">
    <property type="entry name" value="GAF domain-like"/>
    <property type="match status" value="1"/>
</dbReference>
<dbReference type="Proteomes" id="UP001500074">
    <property type="component" value="Unassembled WGS sequence"/>
</dbReference>
<dbReference type="PANTHER" id="PTHR44757:SF2">
    <property type="entry name" value="BIOFILM ARCHITECTURE MAINTENANCE PROTEIN MBAA"/>
    <property type="match status" value="1"/>
</dbReference>
<keyword evidence="6" id="KW-1185">Reference proteome</keyword>
<dbReference type="InterPro" id="IPR003018">
    <property type="entry name" value="GAF"/>
</dbReference>
<dbReference type="InterPro" id="IPR043128">
    <property type="entry name" value="Rev_trsase/Diguanyl_cyclase"/>
</dbReference>
<dbReference type="InterPro" id="IPR029016">
    <property type="entry name" value="GAF-like_dom_sf"/>
</dbReference>
<dbReference type="Pfam" id="PF00990">
    <property type="entry name" value="GGDEF"/>
    <property type="match status" value="1"/>
</dbReference>
<evidence type="ECO:0000313" key="5">
    <source>
        <dbReference type="EMBL" id="GAA5178688.1"/>
    </source>
</evidence>
<dbReference type="InterPro" id="IPR035965">
    <property type="entry name" value="PAS-like_dom_sf"/>
</dbReference>
<feature type="domain" description="EAL" evidence="3">
    <location>
        <begin position="524"/>
        <end position="776"/>
    </location>
</feature>
<dbReference type="InterPro" id="IPR029787">
    <property type="entry name" value="Nucleotide_cyclase"/>
</dbReference>
<dbReference type="PANTHER" id="PTHR44757">
    <property type="entry name" value="DIGUANYLATE CYCLASE DGCP"/>
    <property type="match status" value="1"/>
</dbReference>
<dbReference type="CDD" id="cd01948">
    <property type="entry name" value="EAL"/>
    <property type="match status" value="1"/>
</dbReference>
<protein>
    <recommendedName>
        <fullName evidence="7">EAL domain-containing protein</fullName>
    </recommendedName>
</protein>
<dbReference type="NCBIfam" id="TIGR00229">
    <property type="entry name" value="sensory_box"/>
    <property type="match status" value="1"/>
</dbReference>
<dbReference type="Gene3D" id="3.30.450.20">
    <property type="entry name" value="PAS domain"/>
    <property type="match status" value="1"/>
</dbReference>
<dbReference type="InterPro" id="IPR052155">
    <property type="entry name" value="Biofilm_reg_signaling"/>
</dbReference>
<dbReference type="EMBL" id="BAABKI010000029">
    <property type="protein sequence ID" value="GAA5178688.1"/>
    <property type="molecule type" value="Genomic_DNA"/>
</dbReference>
<dbReference type="SMART" id="SM00065">
    <property type="entry name" value="GAF"/>
    <property type="match status" value="1"/>
</dbReference>
<feature type="domain" description="GGDEF" evidence="4">
    <location>
        <begin position="381"/>
        <end position="515"/>
    </location>
</feature>
<evidence type="ECO:0000256" key="1">
    <source>
        <dbReference type="SAM" id="MobiDB-lite"/>
    </source>
</evidence>
<dbReference type="CDD" id="cd00130">
    <property type="entry name" value="PAS"/>
    <property type="match status" value="1"/>
</dbReference>
<dbReference type="Gene3D" id="3.30.70.270">
    <property type="match status" value="1"/>
</dbReference>
<evidence type="ECO:0000259" key="3">
    <source>
        <dbReference type="PROSITE" id="PS50883"/>
    </source>
</evidence>
<dbReference type="SMART" id="SM00267">
    <property type="entry name" value="GGDEF"/>
    <property type="match status" value="1"/>
</dbReference>
<feature type="compositionally biased region" description="Basic and acidic residues" evidence="1">
    <location>
        <begin position="168"/>
        <end position="177"/>
    </location>
</feature>
<evidence type="ECO:0000313" key="6">
    <source>
        <dbReference type="Proteomes" id="UP001500074"/>
    </source>
</evidence>
<dbReference type="InterPro" id="IPR001633">
    <property type="entry name" value="EAL_dom"/>
</dbReference>
<sequence length="776" mass="87099">MTLQRTAFNHGIRKAMLMKPRRLAALRATQLLDTPDEVRFDSLTHLACRLFDAPIAYISLLDADRQWFKSACGLGFREMPIEYAFCVHTLESGTLTVIEDAQADPRFADNPYARGEPYIRFYAGTLIYGPDRMPLGTFCIVSDTPRTFDAREREMLKGLAHLTTIEIERRSAHRGERQNPPSGAYPRERGTGLPPTPISVEDRWQTPYAARNTAHNGAALQAQLDKFRATLDATLDLILIVDEQTRRFTYCNQGAIERLGYSRDKLLTLSPETLDKSLAVSALSKRLAALDGQRAVRLNANLHCRNGETLPVQAQIQRTPSSNLERTQLIIVARDLRETLKAQREIEWITHHDGLTHQLNRTGFLRALARSDHASDQCKKKSQLVAVFGIDRFKRINDAHGTAQADAILCELAQHLSSLLAPHVDAHLGRLGGDEFAVSVPLAQPCEAPQLVERLREAVESYRFHAIEGLQLTVSVGLTAHSLYQTAPEELLRRANAALVRAKQHGRNRVRQYLSGMLDEASRHEAIERRLAGAFERGEFHLDFQPQWSLKALDRPCGAEALLRWRAPDQQTVGPDVFVPILEQSGLMVEVGRWIIDQALDTLASNRQRLPTNFFVSINISAIQLMDDAQLADYLVEALKRRRLPTSALELEITETALIQSPYWVGQQLEALHRQSIAIALDDFGTGFSSLSHLKQFPFDTVKIDKSFIAGLPDSSEDRAIVESLLTLCRGFGRNVCAEGIETPAQLDYLRRLGCNRAQGYLLARPDRDLLTHDEK</sequence>
<dbReference type="NCBIfam" id="TIGR00254">
    <property type="entry name" value="GGDEF"/>
    <property type="match status" value="1"/>
</dbReference>
<dbReference type="Pfam" id="PF01590">
    <property type="entry name" value="GAF"/>
    <property type="match status" value="1"/>
</dbReference>
<organism evidence="5 6">
    <name type="scientific">Modicisalibacter zincidurans</name>
    <dbReference type="NCBI Taxonomy" id="1178777"/>
    <lineage>
        <taxon>Bacteria</taxon>
        <taxon>Pseudomonadati</taxon>
        <taxon>Pseudomonadota</taxon>
        <taxon>Gammaproteobacteria</taxon>
        <taxon>Oceanospirillales</taxon>
        <taxon>Halomonadaceae</taxon>
        <taxon>Modicisalibacter</taxon>
    </lineage>
</organism>
<dbReference type="Gene3D" id="3.30.450.40">
    <property type="match status" value="1"/>
</dbReference>
<dbReference type="SMART" id="SM00052">
    <property type="entry name" value="EAL"/>
    <property type="match status" value="1"/>
</dbReference>
<dbReference type="Pfam" id="PF00563">
    <property type="entry name" value="EAL"/>
    <property type="match status" value="1"/>
</dbReference>
<evidence type="ECO:0008006" key="7">
    <source>
        <dbReference type="Google" id="ProtNLM"/>
    </source>
</evidence>
<feature type="region of interest" description="Disordered" evidence="1">
    <location>
        <begin position="168"/>
        <end position="200"/>
    </location>
</feature>
<accession>A0ABP9RKM7</accession>
<evidence type="ECO:0000259" key="4">
    <source>
        <dbReference type="PROSITE" id="PS50887"/>
    </source>
</evidence>
<comment type="caution">
    <text evidence="5">The sequence shown here is derived from an EMBL/GenBank/DDBJ whole genome shotgun (WGS) entry which is preliminary data.</text>
</comment>
<dbReference type="InterPro" id="IPR035919">
    <property type="entry name" value="EAL_sf"/>
</dbReference>
<dbReference type="Pfam" id="PF13188">
    <property type="entry name" value="PAS_8"/>
    <property type="match status" value="1"/>
</dbReference>
<dbReference type="PROSITE" id="PS50112">
    <property type="entry name" value="PAS"/>
    <property type="match status" value="1"/>
</dbReference>
<dbReference type="SUPFAM" id="SSF141868">
    <property type="entry name" value="EAL domain-like"/>
    <property type="match status" value="1"/>
</dbReference>
<dbReference type="PROSITE" id="PS50883">
    <property type="entry name" value="EAL"/>
    <property type="match status" value="1"/>
</dbReference>
<gene>
    <name evidence="5" type="ORF">GCM10023342_29730</name>
</gene>
<dbReference type="InterPro" id="IPR000160">
    <property type="entry name" value="GGDEF_dom"/>
</dbReference>
<reference evidence="6" key="1">
    <citation type="journal article" date="2019" name="Int. J. Syst. Evol. Microbiol.">
        <title>The Global Catalogue of Microorganisms (GCM) 10K type strain sequencing project: providing services to taxonomists for standard genome sequencing and annotation.</title>
        <authorList>
            <consortium name="The Broad Institute Genomics Platform"/>
            <consortium name="The Broad Institute Genome Sequencing Center for Infectious Disease"/>
            <person name="Wu L."/>
            <person name="Ma J."/>
        </authorList>
    </citation>
    <scope>NUCLEOTIDE SEQUENCE [LARGE SCALE GENOMIC DNA]</scope>
    <source>
        <strain evidence="6">JCM 18472</strain>
    </source>
</reference>
<feature type="domain" description="PAS" evidence="2">
    <location>
        <begin position="223"/>
        <end position="267"/>
    </location>
</feature>
<dbReference type="CDD" id="cd01949">
    <property type="entry name" value="GGDEF"/>
    <property type="match status" value="1"/>
</dbReference>
<dbReference type="InterPro" id="IPR000014">
    <property type="entry name" value="PAS"/>
</dbReference>
<dbReference type="Gene3D" id="3.20.20.450">
    <property type="entry name" value="EAL domain"/>
    <property type="match status" value="1"/>
</dbReference>
<dbReference type="PROSITE" id="PS50887">
    <property type="entry name" value="GGDEF"/>
    <property type="match status" value="1"/>
</dbReference>
<name>A0ABP9RKM7_9GAMM</name>
<proteinExistence type="predicted"/>
<dbReference type="SUPFAM" id="SSF55073">
    <property type="entry name" value="Nucleotide cyclase"/>
    <property type="match status" value="1"/>
</dbReference>
<dbReference type="SUPFAM" id="SSF55785">
    <property type="entry name" value="PYP-like sensor domain (PAS domain)"/>
    <property type="match status" value="1"/>
</dbReference>